<feature type="transmembrane region" description="Helical" evidence="1">
    <location>
        <begin position="792"/>
        <end position="812"/>
    </location>
</feature>
<dbReference type="PANTHER" id="PTHR21274:SF0">
    <property type="entry name" value="MECKELIN"/>
    <property type="match status" value="1"/>
</dbReference>
<feature type="transmembrane region" description="Helical" evidence="1">
    <location>
        <begin position="414"/>
        <end position="444"/>
    </location>
</feature>
<dbReference type="Proteomes" id="UP001233999">
    <property type="component" value="Unassembled WGS sequence"/>
</dbReference>
<reference evidence="2" key="1">
    <citation type="journal article" date="2023" name="IScience">
        <title>Live-bearing cockroach genome reveals convergent evolutionary mechanisms linked to viviparity in insects and beyond.</title>
        <authorList>
            <person name="Fouks B."/>
            <person name="Harrison M.C."/>
            <person name="Mikhailova A.A."/>
            <person name="Marchal E."/>
            <person name="English S."/>
            <person name="Carruthers M."/>
            <person name="Jennings E.C."/>
            <person name="Chiamaka E.L."/>
            <person name="Frigard R.A."/>
            <person name="Pippel M."/>
            <person name="Attardo G.M."/>
            <person name="Benoit J.B."/>
            <person name="Bornberg-Bauer E."/>
            <person name="Tobe S.S."/>
        </authorList>
    </citation>
    <scope>NUCLEOTIDE SEQUENCE</scope>
    <source>
        <strain evidence="2">Stay&amp;Tobe</strain>
    </source>
</reference>
<evidence type="ECO:0000313" key="2">
    <source>
        <dbReference type="EMBL" id="KAJ9575177.1"/>
    </source>
</evidence>
<accession>A0AAD7Z7S7</accession>
<feature type="transmembrane region" description="Helical" evidence="1">
    <location>
        <begin position="546"/>
        <end position="567"/>
    </location>
</feature>
<gene>
    <name evidence="2" type="ORF">L9F63_025870</name>
</gene>
<proteinExistence type="predicted"/>
<dbReference type="EMBL" id="JASPKZ010010173">
    <property type="protein sequence ID" value="KAJ9575177.1"/>
    <property type="molecule type" value="Genomic_DNA"/>
</dbReference>
<dbReference type="GO" id="GO:0060271">
    <property type="term" value="P:cilium assembly"/>
    <property type="evidence" value="ECO:0007669"/>
    <property type="project" value="InterPro"/>
</dbReference>
<evidence type="ECO:0000256" key="1">
    <source>
        <dbReference type="SAM" id="Phobius"/>
    </source>
</evidence>
<organism evidence="2 3">
    <name type="scientific">Diploptera punctata</name>
    <name type="common">Pacific beetle cockroach</name>
    <dbReference type="NCBI Taxonomy" id="6984"/>
    <lineage>
        <taxon>Eukaryota</taxon>
        <taxon>Metazoa</taxon>
        <taxon>Ecdysozoa</taxon>
        <taxon>Arthropoda</taxon>
        <taxon>Hexapoda</taxon>
        <taxon>Insecta</taxon>
        <taxon>Pterygota</taxon>
        <taxon>Neoptera</taxon>
        <taxon>Polyneoptera</taxon>
        <taxon>Dictyoptera</taxon>
        <taxon>Blattodea</taxon>
        <taxon>Blaberoidea</taxon>
        <taxon>Blaberidae</taxon>
        <taxon>Diplopterinae</taxon>
        <taxon>Diploptera</taxon>
    </lineage>
</organism>
<name>A0AAD7Z7S7_DIPPU</name>
<keyword evidence="1" id="KW-1133">Transmembrane helix</keyword>
<keyword evidence="1" id="KW-0812">Transmembrane</keyword>
<dbReference type="PANTHER" id="PTHR21274">
    <property type="entry name" value="MECKELIN"/>
    <property type="match status" value="1"/>
</dbReference>
<dbReference type="AlphaFoldDB" id="A0AAD7Z7S7"/>
<reference evidence="2" key="2">
    <citation type="submission" date="2023-05" db="EMBL/GenBank/DDBJ databases">
        <authorList>
            <person name="Fouks B."/>
        </authorList>
    </citation>
    <scope>NUCLEOTIDE SEQUENCE</scope>
    <source>
        <strain evidence="2">Stay&amp;Tobe</strain>
        <tissue evidence="2">Testes</tissue>
    </source>
</reference>
<evidence type="ECO:0000313" key="3">
    <source>
        <dbReference type="Proteomes" id="UP001233999"/>
    </source>
</evidence>
<comment type="caution">
    <text evidence="2">The sequence shown here is derived from an EMBL/GenBank/DDBJ whole genome shotgun (WGS) entry which is preliminary data.</text>
</comment>
<protein>
    <recommendedName>
        <fullName evidence="4">Meckelin</fullName>
    </recommendedName>
</protein>
<feature type="non-terminal residue" evidence="2">
    <location>
        <position position="1"/>
    </location>
</feature>
<dbReference type="GO" id="GO:0036038">
    <property type="term" value="C:MKS complex"/>
    <property type="evidence" value="ECO:0007669"/>
    <property type="project" value="InterPro"/>
</dbReference>
<sequence length="857" mass="97529">VGISVGNIYGFSGEITPYTDPTHCIDNEYFDFHLLKCVTCDESKHLKPTKNRLSCICNSRSKIVQLGTGQFAECEVCPDDEVPTLDKRDCVPCLQQQQYENNTVCVPCNHSQITVDRNYNGNLSEIAQCVNCSTGTIPSSNGKLCEPCLYNCTCPSTTHEYVGGVCVPQSFLSSWPENYIMQYESGEKIESEFLRKNLRLSVYLCKQKNMTACQLVANMCALVMYHDNYPSSPCRLFQDSKHIPTSDSNILPWLYYGEGDAQTVLTRRKISAKYSMDINSPGSDRSQWQLTRRFFMIDTVSGVKVASVSNKQVEESPSVIRYMKSCVLRVKVRGREEGRIYPPLLILKYGEVNQQDIDDNVELSVSFKVEYEMENSMSHSIEVSMGVLSGLAVVWTGIETWSWSRRSGRVGIDLITLAQLMVFACGNLANVFFFVVACASFHMFTFYKGQSVVHVLLSTHQQDVVIRNYIIAAFSLKIVEIIYMISRQVSIDIFFIDWERPRARSSTIHPQSQALPENTEQPVSIWRTYFVANEWNEIQAKRKTSLIFQLLVTVFFLKVVGIENWAVADPDLHTSTPEYMNDSPPSLICRFAVGLCVFLTVYLVQWIFFMAIYERYIKNFIQEFADICSMANVSVFILALENFGFYIHGRSAHGFADTDMQTMLGQLQREEEDLCGHRGLLPGSDQQTFQMAIPMQLRSYYRKVMAPLSSRLSMAGAGGLRNKMMSGNMDRSIQAYHNMNKFLAAFLEHALKDLDYDVREKTFVESLLDIEFTEIFEKGILYSDSGHSFDNVLFYGNEFTLVTFDIILFSFVEILFHDFLLAAVVTAFCAQILVIIRKVGGKRNLAKKTLIDERFLV</sequence>
<keyword evidence="3" id="KW-1185">Reference proteome</keyword>
<dbReference type="InterPro" id="IPR019170">
    <property type="entry name" value="Meckelin"/>
</dbReference>
<feature type="transmembrane region" description="Helical" evidence="1">
    <location>
        <begin position="818"/>
        <end position="836"/>
    </location>
</feature>
<evidence type="ECO:0008006" key="4">
    <source>
        <dbReference type="Google" id="ProtNLM"/>
    </source>
</evidence>
<feature type="transmembrane region" description="Helical" evidence="1">
    <location>
        <begin position="587"/>
        <end position="613"/>
    </location>
</feature>
<keyword evidence="1" id="KW-0472">Membrane</keyword>
<dbReference type="Pfam" id="PF09773">
    <property type="entry name" value="Meckelin"/>
    <property type="match status" value="2"/>
</dbReference>